<comment type="caution">
    <text evidence="1">The sequence shown here is derived from an EMBL/GenBank/DDBJ whole genome shotgun (WGS) entry which is preliminary data.</text>
</comment>
<evidence type="ECO:0000313" key="1">
    <source>
        <dbReference type="EMBL" id="GLR54527.1"/>
    </source>
</evidence>
<sequence>MLGDLPRIPGLKTREPYIVPLARLGVHIVDTRTELLDKLQIRRCLQERSIDPRSDYHRHVSTCDSRLPVAPIVGKGARYLPAGGKKPADLFPNPRIHGIQKRQMHHDGFTSLSTII</sequence>
<dbReference type="EMBL" id="BSOP01000051">
    <property type="protein sequence ID" value="GLR54527.1"/>
    <property type="molecule type" value="Genomic_DNA"/>
</dbReference>
<keyword evidence="2" id="KW-1185">Reference proteome</keyword>
<dbReference type="Proteomes" id="UP001156702">
    <property type="component" value="Unassembled WGS sequence"/>
</dbReference>
<evidence type="ECO:0000313" key="2">
    <source>
        <dbReference type="Proteomes" id="UP001156702"/>
    </source>
</evidence>
<protein>
    <submittedName>
        <fullName evidence="1">Uncharacterized protein</fullName>
    </submittedName>
</protein>
<organism evidence="1 2">
    <name type="scientific">Shinella yambaruensis</name>
    <dbReference type="NCBI Taxonomy" id="415996"/>
    <lineage>
        <taxon>Bacteria</taxon>
        <taxon>Pseudomonadati</taxon>
        <taxon>Pseudomonadota</taxon>
        <taxon>Alphaproteobacteria</taxon>
        <taxon>Hyphomicrobiales</taxon>
        <taxon>Rhizobiaceae</taxon>
        <taxon>Shinella</taxon>
    </lineage>
</organism>
<gene>
    <name evidence="1" type="ORF">GCM10007923_57440</name>
</gene>
<name>A0ABQ5ZRZ2_9HYPH</name>
<accession>A0ABQ5ZRZ2</accession>
<reference evidence="2" key="1">
    <citation type="journal article" date="2019" name="Int. J. Syst. Evol. Microbiol.">
        <title>The Global Catalogue of Microorganisms (GCM) 10K type strain sequencing project: providing services to taxonomists for standard genome sequencing and annotation.</title>
        <authorList>
            <consortium name="The Broad Institute Genomics Platform"/>
            <consortium name="The Broad Institute Genome Sequencing Center for Infectious Disease"/>
            <person name="Wu L."/>
            <person name="Ma J."/>
        </authorList>
    </citation>
    <scope>NUCLEOTIDE SEQUENCE [LARGE SCALE GENOMIC DNA]</scope>
    <source>
        <strain evidence="2">NBRC 102122</strain>
    </source>
</reference>
<proteinExistence type="predicted"/>